<comment type="similarity">
    <text evidence="2">Belongs to the cation diffusion facilitator (CDF) transporter (TC 2.A.4) family.</text>
</comment>
<dbReference type="GO" id="GO:0008324">
    <property type="term" value="F:monoatomic cation transmembrane transporter activity"/>
    <property type="evidence" value="ECO:0007669"/>
    <property type="project" value="InterPro"/>
</dbReference>
<dbReference type="InterPro" id="IPR002524">
    <property type="entry name" value="Cation_efflux"/>
</dbReference>
<name>A0A2H0WV45_9BACT</name>
<evidence type="ECO:0000256" key="5">
    <source>
        <dbReference type="ARBA" id="ARBA00022989"/>
    </source>
</evidence>
<keyword evidence="3" id="KW-0813">Transport</keyword>
<organism evidence="10 11">
    <name type="scientific">Candidatus Portnoybacteria bacterium CG09_land_8_20_14_0_10_44_13</name>
    <dbReference type="NCBI Taxonomy" id="1974811"/>
    <lineage>
        <taxon>Bacteria</taxon>
        <taxon>Candidatus Portnoyibacteriota</taxon>
    </lineage>
</organism>
<dbReference type="SUPFAM" id="SSF161111">
    <property type="entry name" value="Cation efflux protein transmembrane domain-like"/>
    <property type="match status" value="1"/>
</dbReference>
<dbReference type="SUPFAM" id="SSF160240">
    <property type="entry name" value="Cation efflux protein cytoplasmic domain-like"/>
    <property type="match status" value="3"/>
</dbReference>
<protein>
    <submittedName>
        <fullName evidence="10">Cation transporter</fullName>
    </submittedName>
</protein>
<dbReference type="InterPro" id="IPR058533">
    <property type="entry name" value="Cation_efflux_TM"/>
</dbReference>
<evidence type="ECO:0000259" key="8">
    <source>
        <dbReference type="Pfam" id="PF01545"/>
    </source>
</evidence>
<keyword evidence="5 7" id="KW-1133">Transmembrane helix</keyword>
<dbReference type="Pfam" id="PF01545">
    <property type="entry name" value="Cation_efflux"/>
    <property type="match status" value="1"/>
</dbReference>
<dbReference type="EMBL" id="PEZF01000115">
    <property type="protein sequence ID" value="PIS16497.1"/>
    <property type="molecule type" value="Genomic_DNA"/>
</dbReference>
<evidence type="ECO:0000313" key="11">
    <source>
        <dbReference type="Proteomes" id="UP000229080"/>
    </source>
</evidence>
<dbReference type="Gene3D" id="3.30.70.1350">
    <property type="entry name" value="Cation efflux protein, cytoplasmic domain"/>
    <property type="match status" value="3"/>
</dbReference>
<keyword evidence="4 7" id="KW-0812">Transmembrane</keyword>
<evidence type="ECO:0000256" key="7">
    <source>
        <dbReference type="SAM" id="Phobius"/>
    </source>
</evidence>
<feature type="domain" description="Cation efflux protein cytoplasmic" evidence="9">
    <location>
        <begin position="293"/>
        <end position="364"/>
    </location>
</feature>
<dbReference type="InterPro" id="IPR027469">
    <property type="entry name" value="Cation_efflux_TMD_sf"/>
</dbReference>
<dbReference type="Proteomes" id="UP000229080">
    <property type="component" value="Unassembled WGS sequence"/>
</dbReference>
<feature type="transmembrane region" description="Helical" evidence="7">
    <location>
        <begin position="113"/>
        <end position="130"/>
    </location>
</feature>
<evidence type="ECO:0000256" key="6">
    <source>
        <dbReference type="ARBA" id="ARBA00023136"/>
    </source>
</evidence>
<gene>
    <name evidence="10" type="ORF">COT61_03615</name>
</gene>
<dbReference type="PANTHER" id="PTHR43840">
    <property type="entry name" value="MITOCHONDRIAL METAL TRANSPORTER 1-RELATED"/>
    <property type="match status" value="1"/>
</dbReference>
<feature type="transmembrane region" description="Helical" evidence="7">
    <location>
        <begin position="176"/>
        <end position="198"/>
    </location>
</feature>
<dbReference type="InterPro" id="IPR027470">
    <property type="entry name" value="Cation_efflux_CTD"/>
</dbReference>
<dbReference type="GO" id="GO:0016020">
    <property type="term" value="C:membrane"/>
    <property type="evidence" value="ECO:0007669"/>
    <property type="project" value="UniProtKB-SubCell"/>
</dbReference>
<feature type="domain" description="Cation efflux protein cytoplasmic" evidence="9">
    <location>
        <begin position="214"/>
        <end position="285"/>
    </location>
</feature>
<dbReference type="Gene3D" id="1.20.1510.10">
    <property type="entry name" value="Cation efflux protein transmembrane domain"/>
    <property type="match status" value="1"/>
</dbReference>
<dbReference type="InterPro" id="IPR036837">
    <property type="entry name" value="Cation_efflux_CTD_sf"/>
</dbReference>
<feature type="transmembrane region" description="Helical" evidence="7">
    <location>
        <begin position="80"/>
        <end position="101"/>
    </location>
</feature>
<evidence type="ECO:0000256" key="3">
    <source>
        <dbReference type="ARBA" id="ARBA00022448"/>
    </source>
</evidence>
<reference evidence="11" key="1">
    <citation type="submission" date="2017-09" db="EMBL/GenBank/DDBJ databases">
        <title>Depth-based differentiation of microbial function through sediment-hosted aquifers and enrichment of novel symbionts in the deep terrestrial subsurface.</title>
        <authorList>
            <person name="Probst A.J."/>
            <person name="Ladd B."/>
            <person name="Jarett J.K."/>
            <person name="Geller-Mcgrath D.E."/>
            <person name="Sieber C.M.K."/>
            <person name="Emerson J.B."/>
            <person name="Anantharaman K."/>
            <person name="Thomas B.C."/>
            <person name="Malmstrom R."/>
            <person name="Stieglmeier M."/>
            <person name="Klingl A."/>
            <person name="Woyke T."/>
            <person name="Ryan C.M."/>
            <person name="Banfield J.F."/>
        </authorList>
    </citation>
    <scope>NUCLEOTIDE SEQUENCE [LARGE SCALE GENOMIC DNA]</scope>
</reference>
<evidence type="ECO:0000313" key="10">
    <source>
        <dbReference type="EMBL" id="PIS16497.1"/>
    </source>
</evidence>
<evidence type="ECO:0000256" key="4">
    <source>
        <dbReference type="ARBA" id="ARBA00022692"/>
    </source>
</evidence>
<dbReference type="PANTHER" id="PTHR43840:SF15">
    <property type="entry name" value="MITOCHONDRIAL METAL TRANSPORTER 1-RELATED"/>
    <property type="match status" value="1"/>
</dbReference>
<dbReference type="AlphaFoldDB" id="A0A2H0WV45"/>
<dbReference type="NCBIfam" id="TIGR01297">
    <property type="entry name" value="CDF"/>
    <property type="match status" value="1"/>
</dbReference>
<feature type="domain" description="Cation efflux protein transmembrane" evidence="8">
    <location>
        <begin position="14"/>
        <end position="206"/>
    </location>
</feature>
<comment type="subcellular location">
    <subcellularLocation>
        <location evidence="1">Membrane</location>
        <topology evidence="1">Multi-pass membrane protein</topology>
    </subcellularLocation>
</comment>
<evidence type="ECO:0000259" key="9">
    <source>
        <dbReference type="Pfam" id="PF16916"/>
    </source>
</evidence>
<dbReference type="InterPro" id="IPR050291">
    <property type="entry name" value="CDF_Transporter"/>
</dbReference>
<accession>A0A2H0WV45</accession>
<evidence type="ECO:0000256" key="1">
    <source>
        <dbReference type="ARBA" id="ARBA00004141"/>
    </source>
</evidence>
<proteinExistence type="inferred from homology"/>
<evidence type="ECO:0000256" key="2">
    <source>
        <dbReference type="ARBA" id="ARBA00008114"/>
    </source>
</evidence>
<dbReference type="Pfam" id="PF16916">
    <property type="entry name" value="ZT_dimer"/>
    <property type="match status" value="3"/>
</dbReference>
<sequence>MDINYGKKKAVALSSILAGVALTGAKFAVGLLTGSMGILSEAVHSLLDLAEAVMAFFAVKFGGRPADECHLYGHGKIESVSALVETGLLFITSVLIVYEAVLRLIHQNVEIDATWYAFAVIVFSIIVDFSRSRALRRVAKETNSQALEADALHFSSDIYSSAAVLAGLVFVRFGIIWADAVAAIAVAVFISLAGYCLGKRTIDVLVDRAPEGIADRAREIAGSVEGVARINRVRARPLGPNIFIEISIAISRKYSTYGAQEIIRLVQDKIKLDMAGAEVVVQAESIQLDSETIVEKVQALAAKHNLVAHDVVADKLDDKQYISYDLEAPDALTIKEAHDLATLIEEEIKAELGEGVELNSHIEPLKNEAVLSSNVSREELQKVLEALNKTDEEVGEISDVHNVLVRKIGEKYFVSFHCLALADISLEKVHDVTSRFEYLMKEKMAEIKRVVIHVEPK</sequence>
<comment type="caution">
    <text evidence="10">The sequence shown here is derived from an EMBL/GenBank/DDBJ whole genome shotgun (WGS) entry which is preliminary data.</text>
</comment>
<keyword evidence="6 7" id="KW-0472">Membrane</keyword>
<feature type="domain" description="Cation efflux protein cytoplasmic" evidence="9">
    <location>
        <begin position="378"/>
        <end position="456"/>
    </location>
</feature>